<dbReference type="Gene3D" id="3.10.450.50">
    <property type="match status" value="1"/>
</dbReference>
<evidence type="ECO:0000313" key="2">
    <source>
        <dbReference type="EMBL" id="KKO12019.1"/>
    </source>
</evidence>
<sequence length="152" mass="17569">MASEMNSVSENLRAALINDFKDFYRSPDIAGLEGIDRIYTQDVEFRDPVHAINGRLALKNYLRSMYDGARDMSFNYLDEQVSEHTATITWVMRFSHGSLNRGKPVDVKGVTLIHFTDRVYYHEDFYDLGAMVYRHVPVLGSLIRFINRRLAA</sequence>
<dbReference type="Pfam" id="PF12680">
    <property type="entry name" value="SnoaL_2"/>
    <property type="match status" value="1"/>
</dbReference>
<gene>
    <name evidence="2" type="ORF">LCGC14_0000270</name>
</gene>
<reference evidence="2" key="1">
    <citation type="journal article" date="2015" name="Nature">
        <title>Complex archaea that bridge the gap between prokaryotes and eukaryotes.</title>
        <authorList>
            <person name="Spang A."/>
            <person name="Saw J.H."/>
            <person name="Jorgensen S.L."/>
            <person name="Zaremba-Niedzwiedzka K."/>
            <person name="Martijn J."/>
            <person name="Lind A.E."/>
            <person name="van Eijk R."/>
            <person name="Schleper C."/>
            <person name="Guy L."/>
            <person name="Ettema T.J."/>
        </authorList>
    </citation>
    <scope>NUCLEOTIDE SEQUENCE</scope>
</reference>
<proteinExistence type="predicted"/>
<comment type="caution">
    <text evidence="2">The sequence shown here is derived from an EMBL/GenBank/DDBJ whole genome shotgun (WGS) entry which is preliminary data.</text>
</comment>
<protein>
    <recommendedName>
        <fullName evidence="1">SnoaL-like domain-containing protein</fullName>
    </recommendedName>
</protein>
<organism evidence="2">
    <name type="scientific">marine sediment metagenome</name>
    <dbReference type="NCBI Taxonomy" id="412755"/>
    <lineage>
        <taxon>unclassified sequences</taxon>
        <taxon>metagenomes</taxon>
        <taxon>ecological metagenomes</taxon>
    </lineage>
</organism>
<accession>A0A0F9Z489</accession>
<name>A0A0F9Z489_9ZZZZ</name>
<evidence type="ECO:0000259" key="1">
    <source>
        <dbReference type="Pfam" id="PF12680"/>
    </source>
</evidence>
<dbReference type="InterPro" id="IPR032710">
    <property type="entry name" value="NTF2-like_dom_sf"/>
</dbReference>
<dbReference type="AlphaFoldDB" id="A0A0F9Z489"/>
<dbReference type="SUPFAM" id="SSF54427">
    <property type="entry name" value="NTF2-like"/>
    <property type="match status" value="1"/>
</dbReference>
<dbReference type="EMBL" id="LAZR01000001">
    <property type="protein sequence ID" value="KKO12019.1"/>
    <property type="molecule type" value="Genomic_DNA"/>
</dbReference>
<dbReference type="InterPro" id="IPR037401">
    <property type="entry name" value="SnoaL-like"/>
</dbReference>
<feature type="domain" description="SnoaL-like" evidence="1">
    <location>
        <begin position="32"/>
        <end position="117"/>
    </location>
</feature>